<keyword evidence="3" id="KW-0597">Phosphoprotein</keyword>
<dbReference type="CDD" id="cd16922">
    <property type="entry name" value="HATPase_EvgS-ArcB-TorS-like"/>
    <property type="match status" value="1"/>
</dbReference>
<dbReference type="InterPro" id="IPR005467">
    <property type="entry name" value="His_kinase_dom"/>
</dbReference>
<accession>N6YZM4</accession>
<evidence type="ECO:0000256" key="5">
    <source>
        <dbReference type="ARBA" id="ARBA00022777"/>
    </source>
</evidence>
<dbReference type="Proteomes" id="UP000013047">
    <property type="component" value="Unassembled WGS sequence"/>
</dbReference>
<dbReference type="CDD" id="cd12915">
    <property type="entry name" value="PDC2_DGC_like"/>
    <property type="match status" value="1"/>
</dbReference>
<evidence type="ECO:0000313" key="9">
    <source>
        <dbReference type="Proteomes" id="UP000013047"/>
    </source>
</evidence>
<evidence type="ECO:0000313" key="8">
    <source>
        <dbReference type="EMBL" id="ENO97045.1"/>
    </source>
</evidence>
<comment type="caution">
    <text evidence="8">The sequence shown here is derived from an EMBL/GenBank/DDBJ whole genome shotgun (WGS) entry which is preliminary data.</text>
</comment>
<dbReference type="EC" id="2.7.13.3" evidence="2"/>
<dbReference type="Gene3D" id="3.30.450.20">
    <property type="entry name" value="PAS domain"/>
    <property type="match status" value="2"/>
</dbReference>
<dbReference type="AlphaFoldDB" id="N6YZM4"/>
<dbReference type="PRINTS" id="PR00344">
    <property type="entry name" value="BCTRLSENSOR"/>
</dbReference>
<feature type="domain" description="Histidine kinase" evidence="7">
    <location>
        <begin position="352"/>
        <end position="566"/>
    </location>
</feature>
<dbReference type="Pfam" id="PF02518">
    <property type="entry name" value="HATPase_c"/>
    <property type="match status" value="1"/>
</dbReference>
<evidence type="ECO:0000256" key="3">
    <source>
        <dbReference type="ARBA" id="ARBA00022553"/>
    </source>
</evidence>
<dbReference type="SMART" id="SM00388">
    <property type="entry name" value="HisKA"/>
    <property type="match status" value="1"/>
</dbReference>
<dbReference type="PANTHER" id="PTHR43047">
    <property type="entry name" value="TWO-COMPONENT HISTIDINE PROTEIN KINASE"/>
    <property type="match status" value="1"/>
</dbReference>
<dbReference type="EMBL" id="AMXF01000067">
    <property type="protein sequence ID" value="ENO97045.1"/>
    <property type="molecule type" value="Genomic_DNA"/>
</dbReference>
<dbReference type="InterPro" id="IPR003661">
    <property type="entry name" value="HisK_dim/P_dom"/>
</dbReference>
<dbReference type="OrthoDB" id="567977at2"/>
<dbReference type="Pfam" id="PF00512">
    <property type="entry name" value="HisKA"/>
    <property type="match status" value="1"/>
</dbReference>
<dbReference type="InterPro" id="IPR036890">
    <property type="entry name" value="HATPase_C_sf"/>
</dbReference>
<protein>
    <recommendedName>
        <fullName evidence="2">histidine kinase</fullName>
        <ecNumber evidence="2">2.7.13.3</ecNumber>
    </recommendedName>
</protein>
<sequence>MGRESGLRGGNADAQGIPRLDCGWPVWLPVLGAALLIFALWAGVLWKISTEARAEEHELDRHAMNLARVFEEHTVRTLSAVDQALLFVKFGIERGGAGFDLTAAVQHGMAMGKLYNQVGVIDADGVYRLSSLPGVEPVDLRDREHFQAHLERDSGGFLVSKPLVGRASGKWSLQITRRLERAGGGFGGVVVISIDPFYFTSFYKEIDVGRNGVVTLVGMDGVVRARRSGESMAVGQDLASSVLFERVALAPRGGYTETSPIDGRVRRLAYRKLADLPLVVVVGVEPEEAIAEFAARRTTYLGFAAGMSAVIVASCLLSLWLIQRQRRISVRLAELRVRAESANRLKSEFLASISHELRTPMNGVIGYAELVHELSEGEELRKYAQVILDSSQHLLALLNSILDLARVEAGSVQLSRAPEAVDELVEKVCATYRTVATAKGLALVCSAPAGQRIVCDRMRVIQILGNLVHNALKFTEHGEVALSAQVVDGNCVFEVRDTGCGIPVELHEAIFERFRQGHDFETRRHGGAGLGLALCRELAELMNGTVTLRSSPDEGSVFRLVLPLGDKKGAQ</sequence>
<proteinExistence type="predicted"/>
<organism evidence="8 9">
    <name type="scientific">Thauera phenylacetica B4P</name>
    <dbReference type="NCBI Taxonomy" id="1234382"/>
    <lineage>
        <taxon>Bacteria</taxon>
        <taxon>Pseudomonadati</taxon>
        <taxon>Pseudomonadota</taxon>
        <taxon>Betaproteobacteria</taxon>
        <taxon>Rhodocyclales</taxon>
        <taxon>Zoogloeaceae</taxon>
        <taxon>Thauera</taxon>
    </lineage>
</organism>
<feature type="transmembrane region" description="Helical" evidence="6">
    <location>
        <begin position="26"/>
        <end position="46"/>
    </location>
</feature>
<dbReference type="InterPro" id="IPR004358">
    <property type="entry name" value="Sig_transdc_His_kin-like_C"/>
</dbReference>
<dbReference type="GO" id="GO:0000155">
    <property type="term" value="F:phosphorelay sensor kinase activity"/>
    <property type="evidence" value="ECO:0007669"/>
    <property type="project" value="InterPro"/>
</dbReference>
<dbReference type="CDD" id="cd12914">
    <property type="entry name" value="PDC1_DGC_like"/>
    <property type="match status" value="1"/>
</dbReference>
<gene>
    <name evidence="8" type="ORF">C667_10890</name>
</gene>
<reference evidence="8 9" key="1">
    <citation type="submission" date="2012-09" db="EMBL/GenBank/DDBJ databases">
        <title>Draft Genome Sequences of 6 Strains from Genus Thauera.</title>
        <authorList>
            <person name="Liu B."/>
            <person name="Shapleigh J.P."/>
            <person name="Frostegard A.H."/>
        </authorList>
    </citation>
    <scope>NUCLEOTIDE SEQUENCE [LARGE SCALE GENOMIC DNA]</scope>
    <source>
        <strain evidence="8 9">B4P</strain>
    </source>
</reference>
<keyword evidence="5 8" id="KW-0418">Kinase</keyword>
<evidence type="ECO:0000256" key="6">
    <source>
        <dbReference type="SAM" id="Phobius"/>
    </source>
</evidence>
<evidence type="ECO:0000256" key="4">
    <source>
        <dbReference type="ARBA" id="ARBA00022679"/>
    </source>
</evidence>
<dbReference type="PROSITE" id="PS50109">
    <property type="entry name" value="HIS_KIN"/>
    <property type="match status" value="1"/>
</dbReference>
<dbReference type="Gene3D" id="1.10.287.130">
    <property type="match status" value="1"/>
</dbReference>
<dbReference type="Gene3D" id="3.30.565.10">
    <property type="entry name" value="Histidine kinase-like ATPase, C-terminal domain"/>
    <property type="match status" value="1"/>
</dbReference>
<comment type="catalytic activity">
    <reaction evidence="1">
        <text>ATP + protein L-histidine = ADP + protein N-phospho-L-histidine.</text>
        <dbReference type="EC" id="2.7.13.3"/>
    </reaction>
</comment>
<dbReference type="SUPFAM" id="SSF47384">
    <property type="entry name" value="Homodimeric domain of signal transducing histidine kinase"/>
    <property type="match status" value="1"/>
</dbReference>
<dbReference type="InterPro" id="IPR036097">
    <property type="entry name" value="HisK_dim/P_sf"/>
</dbReference>
<keyword evidence="9" id="KW-1185">Reference proteome</keyword>
<dbReference type="Pfam" id="PF22588">
    <property type="entry name" value="dCache_1_like"/>
    <property type="match status" value="1"/>
</dbReference>
<name>N6YZM4_9RHOO</name>
<keyword evidence="6" id="KW-0812">Transmembrane</keyword>
<evidence type="ECO:0000256" key="2">
    <source>
        <dbReference type="ARBA" id="ARBA00012438"/>
    </source>
</evidence>
<dbReference type="SMART" id="SM00387">
    <property type="entry name" value="HATPase_c"/>
    <property type="match status" value="1"/>
</dbReference>
<dbReference type="SUPFAM" id="SSF55874">
    <property type="entry name" value="ATPase domain of HSP90 chaperone/DNA topoisomerase II/histidine kinase"/>
    <property type="match status" value="1"/>
</dbReference>
<keyword evidence="6" id="KW-0472">Membrane</keyword>
<dbReference type="PANTHER" id="PTHR43047:SF64">
    <property type="entry name" value="HISTIDINE KINASE CONTAINING CHEY-HOMOLOGOUS RECEIVER DOMAIN AND PAS DOMAIN-RELATED"/>
    <property type="match status" value="1"/>
</dbReference>
<keyword evidence="4" id="KW-0808">Transferase</keyword>
<dbReference type="InterPro" id="IPR054327">
    <property type="entry name" value="His-kinase-like_sensor"/>
</dbReference>
<keyword evidence="6" id="KW-1133">Transmembrane helix</keyword>
<dbReference type="InterPro" id="IPR003594">
    <property type="entry name" value="HATPase_dom"/>
</dbReference>
<evidence type="ECO:0000256" key="1">
    <source>
        <dbReference type="ARBA" id="ARBA00000085"/>
    </source>
</evidence>
<feature type="transmembrane region" description="Helical" evidence="6">
    <location>
        <begin position="300"/>
        <end position="322"/>
    </location>
</feature>
<dbReference type="CDD" id="cd00082">
    <property type="entry name" value="HisKA"/>
    <property type="match status" value="1"/>
</dbReference>
<evidence type="ECO:0000259" key="7">
    <source>
        <dbReference type="PROSITE" id="PS50109"/>
    </source>
</evidence>